<dbReference type="GO" id="GO:0046872">
    <property type="term" value="F:metal ion binding"/>
    <property type="evidence" value="ECO:0007669"/>
    <property type="project" value="UniProtKB-KW"/>
</dbReference>
<feature type="domain" description="Anamorsin C-terminal" evidence="11">
    <location>
        <begin position="160"/>
        <end position="235"/>
    </location>
</feature>
<dbReference type="OrthoDB" id="311633at2759"/>
<evidence type="ECO:0000256" key="1">
    <source>
        <dbReference type="ARBA" id="ARBA00001966"/>
    </source>
</evidence>
<evidence type="ECO:0000313" key="13">
    <source>
        <dbReference type="Proteomes" id="UP000092716"/>
    </source>
</evidence>
<comment type="cofactor">
    <cofactor evidence="1 9">
        <name>[4Fe-4S] cluster</name>
        <dbReference type="ChEBI" id="CHEBI:49883"/>
    </cofactor>
</comment>
<dbReference type="EMBL" id="CP016243">
    <property type="protein sequence ID" value="ANQ06719.1"/>
    <property type="molecule type" value="Genomic_DNA"/>
</dbReference>
<comment type="subunit">
    <text evidence="9">Monomer.</text>
</comment>
<organism evidence="12 13">
    <name type="scientific">Plasmodium coatneyi</name>
    <dbReference type="NCBI Taxonomy" id="208452"/>
    <lineage>
        <taxon>Eukaryota</taxon>
        <taxon>Sar</taxon>
        <taxon>Alveolata</taxon>
        <taxon>Apicomplexa</taxon>
        <taxon>Aconoidasida</taxon>
        <taxon>Haemosporida</taxon>
        <taxon>Plasmodiidae</taxon>
        <taxon>Plasmodium</taxon>
    </lineage>
</organism>
<keyword evidence="3 9" id="KW-0004">4Fe-4S</keyword>
<proteinExistence type="inferred from homology"/>
<feature type="binding site" evidence="9">
    <location>
        <position position="219"/>
    </location>
    <ligand>
        <name>[4Fe-4S] cluster</name>
        <dbReference type="ChEBI" id="CHEBI:49883"/>
    </ligand>
</feature>
<dbReference type="RefSeq" id="XP_019913414.1">
    <property type="nucleotide sequence ID" value="XM_020057862.1"/>
</dbReference>
<comment type="similarity">
    <text evidence="2 9">Belongs to the anamorsin family.</text>
</comment>
<reference evidence="13" key="1">
    <citation type="submission" date="2016-06" db="EMBL/GenBank/DDBJ databases">
        <title>First high quality genome sequence of Plasmodium coatneyi using continuous long reads from single molecule, real-time sequencing.</title>
        <authorList>
            <person name="Chien J.-T."/>
            <person name="Pakala S.B."/>
            <person name="Geraldo J.A."/>
            <person name="Lapp S.A."/>
            <person name="Barnwell J.W."/>
            <person name="Kissinger J.C."/>
            <person name="Galinski M.R."/>
            <person name="Humphrey J.C."/>
        </authorList>
    </citation>
    <scope>NUCLEOTIDE SEQUENCE [LARGE SCALE GENOMIC DNA]</scope>
    <source>
        <strain evidence="13">Hackeri</strain>
    </source>
</reference>
<feature type="region of interest" description="Fe-S binding site B" evidence="9">
    <location>
        <begin position="205"/>
        <end position="219"/>
    </location>
</feature>
<dbReference type="KEGG" id="pcot:PCOAH_00010530"/>
<dbReference type="GO" id="GO:0005758">
    <property type="term" value="C:mitochondrial intermembrane space"/>
    <property type="evidence" value="ECO:0007669"/>
    <property type="project" value="UniProtKB-SubCell"/>
</dbReference>
<comment type="function">
    <text evidence="9">Component of the cytosolic iron-sulfur (Fe-S) protein assembly (CIA) machinery. Required for the maturation of extramitochondrial Fe-S proteins. Part of an electron transfer chain functioning in an early step of cytosolic Fe-S biogenesis, facilitating the de novo assembly of a [4Fe-4S] cluster on the cytosolic Fe-S scaffold complex. Electrons are transferred from NADPH via a FAD- and FMN-containing diflavin oxidoreductase. Together with the diflavin oxidoreductase, also required for the assembly of the diferric tyrosyl radical cofactor of ribonucleotide reductase (RNR), probably by providing electrons for reduction during radical cofactor maturation in the catalytic small subunit.</text>
</comment>
<comment type="domain">
    <text evidence="9">The N-terminal domain has structural similarity with S-adenosyl-L-methionine-dependent methyltransferases, but does not bind S-adenosyl-L-methionine. It is required for correct assembly of the 2 Fe-S clusters.</text>
</comment>
<evidence type="ECO:0000256" key="7">
    <source>
        <dbReference type="ARBA" id="ARBA00023014"/>
    </source>
</evidence>
<comment type="domain">
    <text evidence="9">The C-terminal domain binds 2 Fe-S clusters but is otherwise mostly in an intrinsically disordered conformation.</text>
</comment>
<dbReference type="AlphaFoldDB" id="A0A1B1DVP6"/>
<dbReference type="VEuPathDB" id="PlasmoDB:PCOAH_00010530"/>
<name>A0A1B1DVP6_9APIC</name>
<keyword evidence="7 9" id="KW-0411">Iron-sulfur</keyword>
<dbReference type="Proteomes" id="UP000092716">
    <property type="component" value="Chromosome 5"/>
</dbReference>
<comment type="caution">
    <text evidence="9">Lacks conserved residue(s) required for the propagation of feature annotation.</text>
</comment>
<dbReference type="InterPro" id="IPR007785">
    <property type="entry name" value="Anamorsin"/>
</dbReference>
<feature type="binding site" evidence="9">
    <location>
        <position position="216"/>
    </location>
    <ligand>
        <name>[4Fe-4S] cluster</name>
        <dbReference type="ChEBI" id="CHEBI:49883"/>
    </ligand>
</feature>
<evidence type="ECO:0000256" key="6">
    <source>
        <dbReference type="ARBA" id="ARBA00023004"/>
    </source>
</evidence>
<protein>
    <recommendedName>
        <fullName evidence="9">Anamorsin homolog</fullName>
    </recommendedName>
    <alternativeName>
        <fullName evidence="9">Fe-S cluster assembly protein DRE2 homolog</fullName>
    </alternativeName>
</protein>
<dbReference type="GO" id="GO:0016226">
    <property type="term" value="P:iron-sulfur cluster assembly"/>
    <property type="evidence" value="ECO:0007669"/>
    <property type="project" value="UniProtKB-UniRule"/>
</dbReference>
<dbReference type="PANTHER" id="PTHR13273">
    <property type="entry name" value="ANAMORSIN"/>
    <property type="match status" value="1"/>
</dbReference>
<keyword evidence="13" id="KW-1185">Reference proteome</keyword>
<gene>
    <name evidence="12" type="ORF">PCOAH_00010530</name>
</gene>
<keyword evidence="5 9" id="KW-0479">Metal-binding</keyword>
<evidence type="ECO:0000259" key="11">
    <source>
        <dbReference type="Pfam" id="PF05093"/>
    </source>
</evidence>
<feature type="binding site" evidence="9">
    <location>
        <position position="205"/>
    </location>
    <ligand>
        <name>[4Fe-4S] cluster</name>
        <dbReference type="ChEBI" id="CHEBI:49883"/>
    </ligand>
</feature>
<evidence type="ECO:0000256" key="10">
    <source>
        <dbReference type="SAM" id="MobiDB-lite"/>
    </source>
</evidence>
<dbReference type="InterPro" id="IPR046408">
    <property type="entry name" value="CIAPIN1"/>
</dbReference>
<feature type="binding site" evidence="9">
    <location>
        <position position="208"/>
    </location>
    <ligand>
        <name>[4Fe-4S] cluster</name>
        <dbReference type="ChEBI" id="CHEBI:49883"/>
    </ligand>
</feature>
<evidence type="ECO:0000256" key="3">
    <source>
        <dbReference type="ARBA" id="ARBA00022485"/>
    </source>
</evidence>
<dbReference type="GO" id="GO:0051537">
    <property type="term" value="F:2 iron, 2 sulfur cluster binding"/>
    <property type="evidence" value="ECO:0007669"/>
    <property type="project" value="UniProtKB-UniRule"/>
</dbReference>
<evidence type="ECO:0000256" key="5">
    <source>
        <dbReference type="ARBA" id="ARBA00022723"/>
    </source>
</evidence>
<accession>A0A1B1DVP6</accession>
<dbReference type="HAMAP" id="MF_03115">
    <property type="entry name" value="Anamorsin"/>
    <property type="match status" value="1"/>
</dbReference>
<feature type="region of interest" description="Disordered" evidence="10">
    <location>
        <begin position="138"/>
        <end position="158"/>
    </location>
</feature>
<comment type="subcellular location">
    <subcellularLocation>
        <location evidence="9">Cytoplasm</location>
    </subcellularLocation>
    <subcellularLocation>
        <location evidence="9">Mitochondrion intermembrane space</location>
    </subcellularLocation>
</comment>
<dbReference type="GO" id="GO:0009055">
    <property type="term" value="F:electron transfer activity"/>
    <property type="evidence" value="ECO:0007669"/>
    <property type="project" value="UniProtKB-UniRule"/>
</dbReference>
<feature type="short sequence motif" description="Cx2C motif 2" evidence="9">
    <location>
        <begin position="216"/>
        <end position="219"/>
    </location>
</feature>
<keyword evidence="6 9" id="KW-0408">Iron</keyword>
<dbReference type="Pfam" id="PF05093">
    <property type="entry name" value="CIAPIN1"/>
    <property type="match status" value="1"/>
</dbReference>
<dbReference type="GeneID" id="30907779"/>
<dbReference type="PANTHER" id="PTHR13273:SF14">
    <property type="entry name" value="ANAMORSIN"/>
    <property type="match status" value="1"/>
</dbReference>
<comment type="domain">
    <text evidence="9">The twin Cx2C motifs are involved in the recognition by the mitochondrial MIA40-ERV1 disulfide relay system. The formation of 2 disulfide bonds in the Cx2C motifs through dithiol/disulfide exchange reactions effectively traps the protein in the mitochondrial intermembrane space.</text>
</comment>
<dbReference type="GO" id="GO:0051539">
    <property type="term" value="F:4 iron, 4 sulfur cluster binding"/>
    <property type="evidence" value="ECO:0007669"/>
    <property type="project" value="UniProtKB-KW"/>
</dbReference>
<sequence length="244" mass="27311">MMNFADTLVILNEDGPCELLRKKYAQMLVPTVSVSNFKKNKQYKTYNNVFLYTYRDYDFLWDLDDNILHKVQRCLNKSGVLKLVLYISNAAGGDSKTHDEIAKRLKKECLYSGFINISNETSMAENGIIINVTAENPDFLSNEDDEDANSSDGEAYQNAEDNKKVVNRVCANCTCGKKTNGVKLDKVTINEKEVQYLTENAVSSCGNCYLGDAFRCASCPYKGLPAFQPGENVKLNLDVRQNGG</sequence>
<evidence type="ECO:0000313" key="12">
    <source>
        <dbReference type="EMBL" id="ANQ06719.1"/>
    </source>
</evidence>
<evidence type="ECO:0000256" key="8">
    <source>
        <dbReference type="ARBA" id="ARBA00023128"/>
    </source>
</evidence>
<keyword evidence="8 9" id="KW-0496">Mitochondrion</keyword>
<feature type="short sequence motif" description="Cx2C motif 1" evidence="9">
    <location>
        <begin position="205"/>
        <end position="208"/>
    </location>
</feature>
<keyword evidence="4 9" id="KW-0963">Cytoplasm</keyword>
<evidence type="ECO:0000256" key="4">
    <source>
        <dbReference type="ARBA" id="ARBA00022490"/>
    </source>
</evidence>
<evidence type="ECO:0000256" key="2">
    <source>
        <dbReference type="ARBA" id="ARBA00008169"/>
    </source>
</evidence>
<evidence type="ECO:0000256" key="9">
    <source>
        <dbReference type="HAMAP-Rule" id="MF_03115"/>
    </source>
</evidence>